<reference evidence="7 8" key="1">
    <citation type="submission" date="2020-07" db="EMBL/GenBank/DDBJ databases">
        <title>Sequencing the genomes of 1000 actinobacteria strains.</title>
        <authorList>
            <person name="Klenk H.-P."/>
        </authorList>
    </citation>
    <scope>NUCLEOTIDE SEQUENCE [LARGE SCALE GENOMIC DNA]</scope>
    <source>
        <strain evidence="7 8">DSM 103164</strain>
    </source>
</reference>
<dbReference type="InterPro" id="IPR004006">
    <property type="entry name" value="DhaK_dom"/>
</dbReference>
<dbReference type="SMART" id="SM01120">
    <property type="entry name" value="Dak2"/>
    <property type="match status" value="1"/>
</dbReference>
<keyword evidence="8" id="KW-1185">Reference proteome</keyword>
<dbReference type="InterPro" id="IPR004007">
    <property type="entry name" value="DhaL_dom"/>
</dbReference>
<keyword evidence="4" id="KW-0067">ATP-binding</keyword>
<dbReference type="PANTHER" id="PTHR28629:SF4">
    <property type="entry name" value="TRIOKINASE_FMN CYCLASE"/>
    <property type="match status" value="1"/>
</dbReference>
<dbReference type="InterPro" id="IPR050861">
    <property type="entry name" value="Dihydroxyacetone_Kinase"/>
</dbReference>
<dbReference type="FunFam" id="3.40.50.10440:FF:000001">
    <property type="entry name" value="Dihydroxyacetone kinase, DhaK subunit"/>
    <property type="match status" value="1"/>
</dbReference>
<dbReference type="NCBIfam" id="NF011049">
    <property type="entry name" value="PRK14479.1"/>
    <property type="match status" value="1"/>
</dbReference>
<comment type="caution">
    <text evidence="7">The sequence shown here is derived from an EMBL/GenBank/DDBJ whole genome shotgun (WGS) entry which is preliminary data.</text>
</comment>
<keyword evidence="3 7" id="KW-0418">Kinase</keyword>
<dbReference type="SUPFAM" id="SSF82549">
    <property type="entry name" value="DAK1/DegV-like"/>
    <property type="match status" value="1"/>
</dbReference>
<sequence length="548" mass="54971">MKKLLNNPDDVVTEALEGTALTQPWLALLAGRTIAVRRDRLVTDDNRAELPVALISGGGAGHEPAHAGYVAPGMLTAAVSGAVFASPSVDAICDGIRAVTGDAGALLIVKSYTGDRLNFGLAAELARADGLAVEMVVVADDVALTDDDGNAGRRGLAGTILVHKIAGALAERGAGLAEVAAAARRVAETVGTMGVGLGPATVPGGAAGFELGGDEIELGLGIHGEPGVSREKLPAADELAATMIDRIVADRGLSAGDRVVLLAGNAGATPTMELMIMVRAAARALRERGIEVARVWQGPVLTSIDMPGASLSVLPVDDEQLGALDAPTAAPAWPGGGGSEPAGADEVYVPVPQAGEAGAELGEPDAGVRAAVDRATEALLAAEAELTRLDAEVGDGDLGQALARGARAWQAEPVDGSAAAILRTLSAIARREIGGTSGPLYAAGLLRAGEALAEGAGWPDAFSAGVDGVIELGGAQVGDRTMVDALVPAAEASRRGLDAAIEAARTGAAGTAEQTARRGRSSYLGERVHGHPDPGAVAVVIWLEALRG</sequence>
<dbReference type="FunFam" id="1.25.40.340:FF:000002">
    <property type="entry name" value="Dihydroxyacetone kinase, L subunit"/>
    <property type="match status" value="1"/>
</dbReference>
<feature type="domain" description="DhaK" evidence="6">
    <location>
        <begin position="7"/>
        <end position="333"/>
    </location>
</feature>
<dbReference type="EMBL" id="JACBZS010000001">
    <property type="protein sequence ID" value="NYI70276.1"/>
    <property type="molecule type" value="Genomic_DNA"/>
</dbReference>
<dbReference type="RefSeq" id="WP_179444249.1">
    <property type="nucleotide sequence ID" value="NZ_JACBZS010000001.1"/>
</dbReference>
<dbReference type="Gene3D" id="3.40.50.10440">
    <property type="entry name" value="Dihydroxyacetone kinase, domain 1"/>
    <property type="match status" value="1"/>
</dbReference>
<dbReference type="SUPFAM" id="SSF101473">
    <property type="entry name" value="DhaL-like"/>
    <property type="match status" value="1"/>
</dbReference>
<dbReference type="PROSITE" id="PS51480">
    <property type="entry name" value="DHAL"/>
    <property type="match status" value="1"/>
</dbReference>
<evidence type="ECO:0000256" key="1">
    <source>
        <dbReference type="ARBA" id="ARBA00022679"/>
    </source>
</evidence>
<evidence type="ECO:0000256" key="3">
    <source>
        <dbReference type="ARBA" id="ARBA00022777"/>
    </source>
</evidence>
<dbReference type="FunFam" id="3.30.1180.20:FF:000001">
    <property type="entry name" value="Dihydroxyacetone kinase 1"/>
    <property type="match status" value="1"/>
</dbReference>
<dbReference type="GO" id="GO:0005524">
    <property type="term" value="F:ATP binding"/>
    <property type="evidence" value="ECO:0007669"/>
    <property type="project" value="UniProtKB-KW"/>
</dbReference>
<dbReference type="Proteomes" id="UP000527616">
    <property type="component" value="Unassembled WGS sequence"/>
</dbReference>
<keyword evidence="2" id="KW-0547">Nucleotide-binding</keyword>
<evidence type="ECO:0000259" key="5">
    <source>
        <dbReference type="PROSITE" id="PS51480"/>
    </source>
</evidence>
<keyword evidence="1 7" id="KW-0808">Transferase</keyword>
<evidence type="ECO:0000313" key="8">
    <source>
        <dbReference type="Proteomes" id="UP000527616"/>
    </source>
</evidence>
<dbReference type="InterPro" id="IPR036117">
    <property type="entry name" value="DhaL_dom_sf"/>
</dbReference>
<protein>
    <submittedName>
        <fullName evidence="7">Dihydroxyacetone kinase</fullName>
        <ecNumber evidence="7">2.7.1.29</ecNumber>
    </submittedName>
</protein>
<dbReference type="Gene3D" id="3.30.1180.20">
    <property type="entry name" value="Dihydroxyacetone kinase, domain 2"/>
    <property type="match status" value="1"/>
</dbReference>
<gene>
    <name evidence="7" type="ORF">GGQ54_000836</name>
</gene>
<organism evidence="7 8">
    <name type="scientific">Naumannella cuiyingiana</name>
    <dbReference type="NCBI Taxonomy" id="1347891"/>
    <lineage>
        <taxon>Bacteria</taxon>
        <taxon>Bacillati</taxon>
        <taxon>Actinomycetota</taxon>
        <taxon>Actinomycetes</taxon>
        <taxon>Propionibacteriales</taxon>
        <taxon>Propionibacteriaceae</taxon>
        <taxon>Naumannella</taxon>
    </lineage>
</organism>
<dbReference type="GO" id="GO:0004371">
    <property type="term" value="F:glycerone kinase activity"/>
    <property type="evidence" value="ECO:0007669"/>
    <property type="project" value="UniProtKB-EC"/>
</dbReference>
<proteinExistence type="predicted"/>
<evidence type="ECO:0000313" key="7">
    <source>
        <dbReference type="EMBL" id="NYI70276.1"/>
    </source>
</evidence>
<dbReference type="GO" id="GO:0019563">
    <property type="term" value="P:glycerol catabolic process"/>
    <property type="evidence" value="ECO:0007669"/>
    <property type="project" value="TreeGrafter"/>
</dbReference>
<dbReference type="AlphaFoldDB" id="A0A7Z0D7P0"/>
<dbReference type="Pfam" id="PF02733">
    <property type="entry name" value="Dak1"/>
    <property type="match status" value="1"/>
</dbReference>
<accession>A0A7Z0D7P0</accession>
<name>A0A7Z0D7P0_9ACTN</name>
<dbReference type="EC" id="2.7.1.29" evidence="7"/>
<dbReference type="Pfam" id="PF02734">
    <property type="entry name" value="Dak2"/>
    <property type="match status" value="1"/>
</dbReference>
<feature type="domain" description="DhaL" evidence="5">
    <location>
        <begin position="366"/>
        <end position="548"/>
    </location>
</feature>
<dbReference type="GO" id="GO:0005829">
    <property type="term" value="C:cytosol"/>
    <property type="evidence" value="ECO:0007669"/>
    <property type="project" value="TreeGrafter"/>
</dbReference>
<dbReference type="Gene3D" id="1.25.40.340">
    <property type="match status" value="1"/>
</dbReference>
<dbReference type="PROSITE" id="PS51481">
    <property type="entry name" value="DHAK"/>
    <property type="match status" value="1"/>
</dbReference>
<dbReference type="PANTHER" id="PTHR28629">
    <property type="entry name" value="TRIOKINASE/FMN CYCLASE"/>
    <property type="match status" value="1"/>
</dbReference>
<evidence type="ECO:0000256" key="4">
    <source>
        <dbReference type="ARBA" id="ARBA00022840"/>
    </source>
</evidence>
<evidence type="ECO:0000256" key="2">
    <source>
        <dbReference type="ARBA" id="ARBA00022741"/>
    </source>
</evidence>
<evidence type="ECO:0000259" key="6">
    <source>
        <dbReference type="PROSITE" id="PS51481"/>
    </source>
</evidence>